<dbReference type="EMBL" id="JBJJXI010000022">
    <property type="protein sequence ID" value="KAL3404870.1"/>
    <property type="molecule type" value="Genomic_DNA"/>
</dbReference>
<proteinExistence type="predicted"/>
<dbReference type="AlphaFoldDB" id="A0ABD2XIB5"/>
<evidence type="ECO:0000313" key="1">
    <source>
        <dbReference type="EMBL" id="KAL3404870.1"/>
    </source>
</evidence>
<evidence type="ECO:0000313" key="2">
    <source>
        <dbReference type="Proteomes" id="UP001627154"/>
    </source>
</evidence>
<protein>
    <submittedName>
        <fullName evidence="1">Uncharacterized protein</fullName>
    </submittedName>
</protein>
<organism evidence="1 2">
    <name type="scientific">Trichogramma kaykai</name>
    <dbReference type="NCBI Taxonomy" id="54128"/>
    <lineage>
        <taxon>Eukaryota</taxon>
        <taxon>Metazoa</taxon>
        <taxon>Ecdysozoa</taxon>
        <taxon>Arthropoda</taxon>
        <taxon>Hexapoda</taxon>
        <taxon>Insecta</taxon>
        <taxon>Pterygota</taxon>
        <taxon>Neoptera</taxon>
        <taxon>Endopterygota</taxon>
        <taxon>Hymenoptera</taxon>
        <taxon>Apocrita</taxon>
        <taxon>Proctotrupomorpha</taxon>
        <taxon>Chalcidoidea</taxon>
        <taxon>Trichogrammatidae</taxon>
        <taxon>Trichogramma</taxon>
    </lineage>
</organism>
<comment type="caution">
    <text evidence="1">The sequence shown here is derived from an EMBL/GenBank/DDBJ whole genome shotgun (WGS) entry which is preliminary data.</text>
</comment>
<dbReference type="Proteomes" id="UP001627154">
    <property type="component" value="Unassembled WGS sequence"/>
</dbReference>
<sequence length="303" mass="32231">MKISPSQLGVSKYSRACETLILSRSVRGLASKLQLRRRARLYGARKWSIMAFSRRCNLYKCISDVDKSHNRFRGQLSTKTVVDCCGIPLYYMHTKAGPPAVHIYNDSRGASSAVFSRRGYIKPIGSTYGFISFQFEAPATSLDLCKSILIAVVAAVASPIYAGDEDVAAASGAAATAVEAKKQDKRGLLGLGYGGYYPGAVGYAGHAGLGLGHLGSPYYSGLPLAGHAAHSYAGYNGHLPLNYGYNHQALYGHHAGALRLAGAHHHAGYNGYLGNGLGYLGYNHGLAGGHLGYNNYLGGHGVW</sequence>
<gene>
    <name evidence="1" type="ORF">TKK_002529</name>
</gene>
<keyword evidence="2" id="KW-1185">Reference proteome</keyword>
<name>A0ABD2XIB5_9HYME</name>
<reference evidence="1 2" key="1">
    <citation type="journal article" date="2024" name="bioRxiv">
        <title>A reference genome for Trichogramma kaykai: A tiny desert-dwelling parasitoid wasp with competing sex-ratio distorters.</title>
        <authorList>
            <person name="Culotta J."/>
            <person name="Lindsey A.R."/>
        </authorList>
    </citation>
    <scope>NUCLEOTIDE SEQUENCE [LARGE SCALE GENOMIC DNA]</scope>
    <source>
        <strain evidence="1 2">KSX58</strain>
    </source>
</reference>
<accession>A0ABD2XIB5</accession>